<dbReference type="OrthoDB" id="9809995at2"/>
<dbReference type="EMBL" id="CP001958">
    <property type="protein sequence ID" value="ADG96842.1"/>
    <property type="molecule type" value="Genomic_DNA"/>
</dbReference>
<dbReference type="STRING" id="640132.Srot_0355"/>
<evidence type="ECO:0000259" key="1">
    <source>
        <dbReference type="Pfam" id="PF00814"/>
    </source>
</evidence>
<dbReference type="KEGG" id="srt:Srot_0355"/>
<sequence>MLALTLDTSTSDSSVGLVFWPPGGTGWRTLGEERVPGNVHVEQLAPMLERRLREARERHGQAGAVQAVVVGLGPGPYTGLRIGIATAAAYGDAAGLPVHGVCGLDAVAHDVSRAAPDEQDLLVVADAKRREVFWARYLGARRIGPLGVCPPAELPELLDGCVPQLAAGATRLLDGTALQDVPRSPVAAPSPCGLAAAIAQELLSGAAPGPLAPLYLRAPDAKPPAAPAVARNLTA</sequence>
<keyword evidence="2" id="KW-0645">Protease</keyword>
<name>D6ZB83_SEGRD</name>
<evidence type="ECO:0000313" key="3">
    <source>
        <dbReference type="Proteomes" id="UP000002247"/>
    </source>
</evidence>
<evidence type="ECO:0000313" key="2">
    <source>
        <dbReference type="EMBL" id="ADG96842.1"/>
    </source>
</evidence>
<dbReference type="AlphaFoldDB" id="D6ZB83"/>
<dbReference type="InterPro" id="IPR043129">
    <property type="entry name" value="ATPase_NBD"/>
</dbReference>
<dbReference type="Pfam" id="PF00814">
    <property type="entry name" value="TsaD"/>
    <property type="match status" value="1"/>
</dbReference>
<dbReference type="GO" id="GO:0006508">
    <property type="term" value="P:proteolysis"/>
    <property type="evidence" value="ECO:0007669"/>
    <property type="project" value="UniProtKB-KW"/>
</dbReference>
<keyword evidence="2" id="KW-0378">Hydrolase</keyword>
<dbReference type="InterPro" id="IPR022496">
    <property type="entry name" value="T6A_TsaB"/>
</dbReference>
<dbReference type="Proteomes" id="UP000002247">
    <property type="component" value="Chromosome"/>
</dbReference>
<proteinExistence type="predicted"/>
<dbReference type="GO" id="GO:0002949">
    <property type="term" value="P:tRNA threonylcarbamoyladenosine modification"/>
    <property type="evidence" value="ECO:0007669"/>
    <property type="project" value="InterPro"/>
</dbReference>
<dbReference type="InterPro" id="IPR000905">
    <property type="entry name" value="Gcp-like_dom"/>
</dbReference>
<gene>
    <name evidence="2" type="ordered locus">Srot_0355</name>
</gene>
<dbReference type="GO" id="GO:0008233">
    <property type="term" value="F:peptidase activity"/>
    <property type="evidence" value="ECO:0007669"/>
    <property type="project" value="UniProtKB-KW"/>
</dbReference>
<keyword evidence="3" id="KW-1185">Reference proteome</keyword>
<dbReference type="SUPFAM" id="SSF53067">
    <property type="entry name" value="Actin-like ATPase domain"/>
    <property type="match status" value="2"/>
</dbReference>
<feature type="domain" description="Gcp-like" evidence="1">
    <location>
        <begin position="40"/>
        <end position="137"/>
    </location>
</feature>
<dbReference type="RefSeq" id="WP_013137298.1">
    <property type="nucleotide sequence ID" value="NC_014168.1"/>
</dbReference>
<dbReference type="Gene3D" id="3.30.420.40">
    <property type="match status" value="2"/>
</dbReference>
<reference evidence="2 3" key="1">
    <citation type="journal article" date="2010" name="Stand. Genomic Sci.">
        <title>Complete genome sequence of Segniliparus rotundus type strain (CDC 1076).</title>
        <authorList>
            <person name="Sikorski J."/>
            <person name="Lapidus A."/>
            <person name="Copeland A."/>
            <person name="Misra M."/>
            <person name="Glavina Del Rio T."/>
            <person name="Nolan M."/>
            <person name="Lucas S."/>
            <person name="Chen F."/>
            <person name="Tice H."/>
            <person name="Cheng J.F."/>
            <person name="Jando M."/>
            <person name="Schneider S."/>
            <person name="Bruce D."/>
            <person name="Goodwin L."/>
            <person name="Pitluck S."/>
            <person name="Liolios K."/>
            <person name="Mikhailova N."/>
            <person name="Pati A."/>
            <person name="Ivanova N."/>
            <person name="Mavromatis K."/>
            <person name="Chen A."/>
            <person name="Palaniappan K."/>
            <person name="Chertkov O."/>
            <person name="Land M."/>
            <person name="Hauser L."/>
            <person name="Chang Y.J."/>
            <person name="Jeffries C.D."/>
            <person name="Brettin T."/>
            <person name="Detter J.C."/>
            <person name="Han C."/>
            <person name="Rohde M."/>
            <person name="Goker M."/>
            <person name="Bristow J."/>
            <person name="Eisen J.A."/>
            <person name="Markowitz V."/>
            <person name="Hugenholtz P."/>
            <person name="Kyrpides N.C."/>
            <person name="Klenk H.P."/>
        </authorList>
    </citation>
    <scope>NUCLEOTIDE SEQUENCE [LARGE SCALE GENOMIC DNA]</scope>
    <source>
        <strain evidence="3">ATCC BAA-972 / CDC 1076 / CIP 108378 / DSM 44985 / JCM 13578</strain>
    </source>
</reference>
<protein>
    <submittedName>
        <fullName evidence="2">Peptidase M22 glycoprotease</fullName>
    </submittedName>
</protein>
<accession>D6ZB83</accession>
<dbReference type="NCBIfam" id="TIGR03725">
    <property type="entry name" value="T6A_YeaZ"/>
    <property type="match status" value="1"/>
</dbReference>
<organism evidence="2 3">
    <name type="scientific">Segniliparus rotundus (strain ATCC BAA-972 / CDC 1076 / CIP 108378 / DSM 44985 / JCM 13578)</name>
    <dbReference type="NCBI Taxonomy" id="640132"/>
    <lineage>
        <taxon>Bacteria</taxon>
        <taxon>Bacillati</taxon>
        <taxon>Actinomycetota</taxon>
        <taxon>Actinomycetes</taxon>
        <taxon>Mycobacteriales</taxon>
        <taxon>Segniliparaceae</taxon>
        <taxon>Segniliparus</taxon>
    </lineage>
</organism>
<dbReference type="HOGENOM" id="CLU_064886_3_3_11"/>
<dbReference type="eggNOG" id="COG1214">
    <property type="taxonomic scope" value="Bacteria"/>
</dbReference>